<dbReference type="STRING" id="569857.TP70_05585"/>
<evidence type="ECO:0000256" key="2">
    <source>
        <dbReference type="ARBA" id="ARBA00011963"/>
    </source>
</evidence>
<dbReference type="AlphaFoldDB" id="A0A0D6XSY5"/>
<keyword evidence="10" id="KW-1185">Reference proteome</keyword>
<organism evidence="9 11">
    <name type="scientific">Staphylococcus microti</name>
    <dbReference type="NCBI Taxonomy" id="569857"/>
    <lineage>
        <taxon>Bacteria</taxon>
        <taxon>Bacillati</taxon>
        <taxon>Bacillota</taxon>
        <taxon>Bacilli</taxon>
        <taxon>Bacillales</taxon>
        <taxon>Staphylococcaceae</taxon>
        <taxon>Staphylococcus</taxon>
    </lineage>
</organism>
<protein>
    <recommendedName>
        <fullName evidence="5">UDP-N-acetylglucosamine kinase</fullName>
        <ecNumber evidence="2">2.7.1.176</ecNumber>
    </recommendedName>
    <alternativeName>
        <fullName evidence="5">UDP-N-acetylglucosamine kinase</fullName>
    </alternativeName>
</protein>
<keyword evidence="4" id="KW-0067">ATP-binding</keyword>
<evidence type="ECO:0000313" key="8">
    <source>
        <dbReference type="EMBL" id="KIX90948.1"/>
    </source>
</evidence>
<dbReference type="OrthoDB" id="9792687at2"/>
<evidence type="ECO:0000259" key="7">
    <source>
        <dbReference type="Pfam" id="PF06414"/>
    </source>
</evidence>
<keyword evidence="9" id="KW-0418">Kinase</keyword>
<comment type="catalytic activity">
    <reaction evidence="6">
        <text>UDP-N-acetyl-alpha-D-glucosamine + ATP = UDP-N-acetyl-alpha-D-glucosamine 3'-phosphate + ADP + H(+)</text>
        <dbReference type="Rhea" id="RHEA:32671"/>
        <dbReference type="ChEBI" id="CHEBI:15378"/>
        <dbReference type="ChEBI" id="CHEBI:30616"/>
        <dbReference type="ChEBI" id="CHEBI:57705"/>
        <dbReference type="ChEBI" id="CHEBI:64353"/>
        <dbReference type="ChEBI" id="CHEBI:456216"/>
        <dbReference type="EC" id="2.7.1.176"/>
    </reaction>
</comment>
<dbReference type="EMBL" id="UHDT01000001">
    <property type="protein sequence ID" value="SUM58480.1"/>
    <property type="molecule type" value="Genomic_DNA"/>
</dbReference>
<dbReference type="NCBIfam" id="NF041574">
    <property type="entry name" value="antitoxPezT_Strep"/>
    <property type="match status" value="1"/>
</dbReference>
<keyword evidence="9" id="KW-0808">Transferase</keyword>
<keyword evidence="3" id="KW-0547">Nucleotide-binding</keyword>
<evidence type="ECO:0000256" key="6">
    <source>
        <dbReference type="ARBA" id="ARBA00048178"/>
    </source>
</evidence>
<dbReference type="InterPro" id="IPR027417">
    <property type="entry name" value="P-loop_NTPase"/>
</dbReference>
<evidence type="ECO:0000256" key="5">
    <source>
        <dbReference type="ARBA" id="ARBA00032897"/>
    </source>
</evidence>
<dbReference type="Proteomes" id="UP000254100">
    <property type="component" value="Unassembled WGS sequence"/>
</dbReference>
<evidence type="ECO:0000313" key="9">
    <source>
        <dbReference type="EMBL" id="SUM58480.1"/>
    </source>
</evidence>
<evidence type="ECO:0000313" key="11">
    <source>
        <dbReference type="Proteomes" id="UP000254100"/>
    </source>
</evidence>
<dbReference type="EMBL" id="JXWY01000033">
    <property type="protein sequence ID" value="KIX90948.1"/>
    <property type="molecule type" value="Genomic_DNA"/>
</dbReference>
<evidence type="ECO:0000256" key="1">
    <source>
        <dbReference type="ARBA" id="ARBA00009104"/>
    </source>
</evidence>
<dbReference type="SUPFAM" id="SSF52540">
    <property type="entry name" value="P-loop containing nucleoside triphosphate hydrolases"/>
    <property type="match status" value="1"/>
</dbReference>
<dbReference type="InterPro" id="IPR048180">
    <property type="entry name" value="PezT"/>
</dbReference>
<evidence type="ECO:0000313" key="10">
    <source>
        <dbReference type="Proteomes" id="UP000032366"/>
    </source>
</evidence>
<gene>
    <name evidence="9" type="primary">pezT</name>
    <name evidence="9" type="ORF">NCTC13832_02230</name>
    <name evidence="8" type="ORF">TP70_05585</name>
</gene>
<accession>A0A0D6XSY5</accession>
<dbReference type="EC" id="2.7.1.176" evidence="2"/>
<dbReference type="RefSeq" id="WP_044360189.1">
    <property type="nucleotide sequence ID" value="NZ_JXWY01000033.1"/>
</dbReference>
<dbReference type="Gene3D" id="3.40.50.300">
    <property type="entry name" value="P-loop containing nucleotide triphosphate hydrolases"/>
    <property type="match status" value="1"/>
</dbReference>
<dbReference type="GO" id="GO:0005524">
    <property type="term" value="F:ATP binding"/>
    <property type="evidence" value="ECO:0007669"/>
    <property type="project" value="UniProtKB-KW"/>
</dbReference>
<dbReference type="Pfam" id="PF06414">
    <property type="entry name" value="Zeta_toxin"/>
    <property type="match status" value="1"/>
</dbReference>
<evidence type="ECO:0000256" key="3">
    <source>
        <dbReference type="ARBA" id="ARBA00022741"/>
    </source>
</evidence>
<proteinExistence type="inferred from homology"/>
<reference evidence="8 10" key="1">
    <citation type="submission" date="2015-01" db="EMBL/GenBank/DDBJ databases">
        <authorList>
            <person name="Guo J."/>
        </authorList>
    </citation>
    <scope>NUCLEOTIDE SEQUENCE [LARGE SCALE GENOMIC DNA]</scope>
    <source>
        <strain evidence="8 10">DSM 22147</strain>
    </source>
</reference>
<feature type="domain" description="Zeta toxin" evidence="7">
    <location>
        <begin position="25"/>
        <end position="214"/>
    </location>
</feature>
<comment type="similarity">
    <text evidence="1">Belongs to the zeta toxin family.</text>
</comment>
<name>A0A0D6XSY5_9STAP</name>
<dbReference type="InterPro" id="IPR010488">
    <property type="entry name" value="Zeta_toxin_domain"/>
</dbReference>
<dbReference type="GO" id="GO:0016301">
    <property type="term" value="F:kinase activity"/>
    <property type="evidence" value="ECO:0007669"/>
    <property type="project" value="UniProtKB-KW"/>
</dbReference>
<reference evidence="9 11" key="2">
    <citation type="submission" date="2018-06" db="EMBL/GenBank/DDBJ databases">
        <authorList>
            <consortium name="Pathogen Informatics"/>
            <person name="Doyle S."/>
        </authorList>
    </citation>
    <scope>NUCLEOTIDE SEQUENCE [LARGE SCALE GENOMIC DNA]</scope>
    <source>
        <strain evidence="9 11">NCTC13832</strain>
    </source>
</reference>
<sequence>MKLEAFSETQLQLALNRIIRSLTRGKTPSKHPRAILLGGQSGAGKTTLHRIKQKEFQGNIVIIDGDSYRYLHPNYLAIQREYGKESVNYTKWFAGKMVEHLVCVLGKQGYHLLIEGTLRTTEVPRKTARLLKSYGYKVSLALIATKPELSYLSTLIRYEELYAVDPNKARATSKAYHDNIVRHLVGNLQELEDEKQFDQIQIYQRDKQCVYDSYKDKNGAAAVLQACLFGKWHTIEKEMMRLGKEQLHLLRAQRDEQH</sequence>
<evidence type="ECO:0000256" key="4">
    <source>
        <dbReference type="ARBA" id="ARBA00022840"/>
    </source>
</evidence>
<dbReference type="Proteomes" id="UP000032366">
    <property type="component" value="Unassembled WGS sequence"/>
</dbReference>